<protein>
    <submittedName>
        <fullName evidence="3">Chemotaxis protein CheX</fullName>
    </submittedName>
</protein>
<evidence type="ECO:0000313" key="3">
    <source>
        <dbReference type="EMBL" id="MEM5948391.1"/>
    </source>
</evidence>
<reference evidence="3 4" key="1">
    <citation type="submission" date="2024-03" db="EMBL/GenBank/DDBJ databases">
        <title>Ignisphaera cupida sp. nov., a hyperthermophilic hydrolytic archaeon from a hot spring of Kamchatka, and proposal of Ignisphaeraceae fam. nov.</title>
        <authorList>
            <person name="Podosokorskaya O.A."/>
            <person name="Elcheninov A.G."/>
            <person name="Maltseva A.I."/>
            <person name="Zayulina K.S."/>
            <person name="Novikov A."/>
            <person name="Merkel A.Y."/>
        </authorList>
    </citation>
    <scope>NUCLEOTIDE SEQUENCE [LARGE SCALE GENOMIC DNA]</scope>
    <source>
        <strain evidence="3 4">38H-sp</strain>
    </source>
</reference>
<dbReference type="CDD" id="cd17906">
    <property type="entry name" value="CheX"/>
    <property type="match status" value="1"/>
</dbReference>
<dbReference type="RefSeq" id="WP_420069841.1">
    <property type="nucleotide sequence ID" value="NZ_JBCHKQ010000003.1"/>
</dbReference>
<dbReference type="InterPro" id="IPR028051">
    <property type="entry name" value="CheX-like_dom"/>
</dbReference>
<keyword evidence="4" id="KW-1185">Reference proteome</keyword>
<dbReference type="Gene3D" id="3.40.1550.10">
    <property type="entry name" value="CheC-like"/>
    <property type="match status" value="1"/>
</dbReference>
<proteinExistence type="predicted"/>
<keyword evidence="1" id="KW-0145">Chemotaxis</keyword>
<dbReference type="Pfam" id="PF13690">
    <property type="entry name" value="CheX"/>
    <property type="match status" value="1"/>
</dbReference>
<dbReference type="SUPFAM" id="SSF103039">
    <property type="entry name" value="CheC-like"/>
    <property type="match status" value="1"/>
</dbReference>
<dbReference type="EMBL" id="JBCHKQ010000003">
    <property type="protein sequence ID" value="MEM5948391.1"/>
    <property type="molecule type" value="Genomic_DNA"/>
</dbReference>
<dbReference type="Proteomes" id="UP001466331">
    <property type="component" value="Unassembled WGS sequence"/>
</dbReference>
<comment type="caution">
    <text evidence="3">The sequence shown here is derived from an EMBL/GenBank/DDBJ whole genome shotgun (WGS) entry which is preliminary data.</text>
</comment>
<dbReference type="PANTHER" id="PTHR39452:SF1">
    <property type="entry name" value="CHEY-P PHOSPHATASE CHEX"/>
    <property type="match status" value="1"/>
</dbReference>
<dbReference type="InterPro" id="IPR028976">
    <property type="entry name" value="CheC-like_sf"/>
</dbReference>
<sequence length="150" mass="16685">MMAEDLKTFVNITTSYFDSVTQKTADLGIPFIKNRENTFFLDYTGVIGISGLKKGAMYFTTSGGMLWTIAQILLPGEEEIGEEILMDIAGEIANTIAGNAREVFGENFWISVPFVFRGKPDEVLLNVQTPVYVIPIIWENFQSFLGIGLD</sequence>
<dbReference type="PANTHER" id="PTHR39452">
    <property type="entry name" value="CHEY-P PHOSPHATASE CHEX"/>
    <property type="match status" value="1"/>
</dbReference>
<evidence type="ECO:0000259" key="2">
    <source>
        <dbReference type="Pfam" id="PF13690"/>
    </source>
</evidence>
<evidence type="ECO:0000256" key="1">
    <source>
        <dbReference type="ARBA" id="ARBA00022500"/>
    </source>
</evidence>
<feature type="domain" description="Chemotaxis phosphatase CheX-like" evidence="2">
    <location>
        <begin position="43"/>
        <end position="136"/>
    </location>
</feature>
<dbReference type="InterPro" id="IPR038756">
    <property type="entry name" value="CheX-like"/>
</dbReference>
<gene>
    <name evidence="3" type="ORF">WKV44_07520</name>
</gene>
<name>A0ABU9UD57_9SPIR</name>
<organism evidence="3 4">
    <name type="scientific">Rarispira pelagica</name>
    <dbReference type="NCBI Taxonomy" id="3141764"/>
    <lineage>
        <taxon>Bacteria</taxon>
        <taxon>Pseudomonadati</taxon>
        <taxon>Spirochaetota</taxon>
        <taxon>Spirochaetia</taxon>
        <taxon>Winmispirales</taxon>
        <taxon>Winmispiraceae</taxon>
        <taxon>Rarispira</taxon>
    </lineage>
</organism>
<evidence type="ECO:0000313" key="4">
    <source>
        <dbReference type="Proteomes" id="UP001466331"/>
    </source>
</evidence>
<accession>A0ABU9UD57</accession>